<dbReference type="Pfam" id="PF00160">
    <property type="entry name" value="Pro_isomerase"/>
    <property type="match status" value="1"/>
</dbReference>
<protein>
    <recommendedName>
        <fullName evidence="2">PPIase cyclophilin-type domain-containing protein</fullName>
    </recommendedName>
</protein>
<feature type="region of interest" description="Disordered" evidence="1">
    <location>
        <begin position="1"/>
        <end position="57"/>
    </location>
</feature>
<accession>A0AAV6KL77</accession>
<gene>
    <name evidence="3" type="ORF">RHGRI_011215</name>
</gene>
<dbReference type="AlphaFoldDB" id="A0AAV6KL77"/>
<proteinExistence type="predicted"/>
<comment type="caution">
    <text evidence="3">The sequence shown here is derived from an EMBL/GenBank/DDBJ whole genome shotgun (WGS) entry which is preliminary data.</text>
</comment>
<organism evidence="3 4">
    <name type="scientific">Rhododendron griersonianum</name>
    <dbReference type="NCBI Taxonomy" id="479676"/>
    <lineage>
        <taxon>Eukaryota</taxon>
        <taxon>Viridiplantae</taxon>
        <taxon>Streptophyta</taxon>
        <taxon>Embryophyta</taxon>
        <taxon>Tracheophyta</taxon>
        <taxon>Spermatophyta</taxon>
        <taxon>Magnoliopsida</taxon>
        <taxon>eudicotyledons</taxon>
        <taxon>Gunneridae</taxon>
        <taxon>Pentapetalae</taxon>
        <taxon>asterids</taxon>
        <taxon>Ericales</taxon>
        <taxon>Ericaceae</taxon>
        <taxon>Ericoideae</taxon>
        <taxon>Rhodoreae</taxon>
        <taxon>Rhododendron</taxon>
    </lineage>
</organism>
<feature type="compositionally biased region" description="Polar residues" evidence="1">
    <location>
        <begin position="41"/>
        <end position="57"/>
    </location>
</feature>
<name>A0AAV6KL77_9ERIC</name>
<evidence type="ECO:0000313" key="4">
    <source>
        <dbReference type="Proteomes" id="UP000823749"/>
    </source>
</evidence>
<dbReference type="EMBL" id="JACTNZ010000004">
    <property type="protein sequence ID" value="KAG5553276.1"/>
    <property type="molecule type" value="Genomic_DNA"/>
</dbReference>
<evidence type="ECO:0000256" key="1">
    <source>
        <dbReference type="SAM" id="MobiDB-lite"/>
    </source>
</evidence>
<feature type="domain" description="PPIase cyclophilin-type" evidence="2">
    <location>
        <begin position="63"/>
        <end position="137"/>
    </location>
</feature>
<dbReference type="Gene3D" id="2.40.100.10">
    <property type="entry name" value="Cyclophilin-like"/>
    <property type="match status" value="1"/>
</dbReference>
<sequence length="139" mass="14799">MSPPIAYPPPTTLAQPPATLAGHLQSPATLQRPSPEPQTPYPITNRPQNSSMSLTQSCLTPISGPTASSVLLSLAGAVIRYIDAYSAASVPAIFVSGKHTIFGRVCRGMEIIKRLGSVQTDNNDRPLHDVKILRTAVKD</sequence>
<dbReference type="InterPro" id="IPR029000">
    <property type="entry name" value="Cyclophilin-like_dom_sf"/>
</dbReference>
<feature type="compositionally biased region" description="Pro residues" evidence="1">
    <location>
        <begin position="1"/>
        <end position="11"/>
    </location>
</feature>
<dbReference type="PROSITE" id="PS50072">
    <property type="entry name" value="CSA_PPIASE_2"/>
    <property type="match status" value="1"/>
</dbReference>
<evidence type="ECO:0000259" key="2">
    <source>
        <dbReference type="PROSITE" id="PS50072"/>
    </source>
</evidence>
<feature type="compositionally biased region" description="Low complexity" evidence="1">
    <location>
        <begin position="12"/>
        <end position="21"/>
    </location>
</feature>
<dbReference type="SUPFAM" id="SSF50891">
    <property type="entry name" value="Cyclophilin-like"/>
    <property type="match status" value="1"/>
</dbReference>
<reference evidence="3" key="1">
    <citation type="submission" date="2020-08" db="EMBL/GenBank/DDBJ databases">
        <title>Plant Genome Project.</title>
        <authorList>
            <person name="Zhang R.-G."/>
        </authorList>
    </citation>
    <scope>NUCLEOTIDE SEQUENCE</scope>
    <source>
        <strain evidence="3">WSP0</strain>
        <tissue evidence="3">Leaf</tissue>
    </source>
</reference>
<evidence type="ECO:0000313" key="3">
    <source>
        <dbReference type="EMBL" id="KAG5553276.1"/>
    </source>
</evidence>
<dbReference type="InterPro" id="IPR002130">
    <property type="entry name" value="Cyclophilin-type_PPIase_dom"/>
</dbReference>
<dbReference type="Proteomes" id="UP000823749">
    <property type="component" value="Chromosome 4"/>
</dbReference>
<keyword evidence="4" id="KW-1185">Reference proteome</keyword>
<dbReference type="GO" id="GO:0003755">
    <property type="term" value="F:peptidyl-prolyl cis-trans isomerase activity"/>
    <property type="evidence" value="ECO:0007669"/>
    <property type="project" value="InterPro"/>
</dbReference>